<evidence type="ECO:0000313" key="3">
    <source>
        <dbReference type="Proteomes" id="UP001597237"/>
    </source>
</evidence>
<dbReference type="EMBL" id="JBHUEY010000001">
    <property type="protein sequence ID" value="MFD1782118.1"/>
    <property type="molecule type" value="Genomic_DNA"/>
</dbReference>
<dbReference type="RefSeq" id="WP_377281054.1">
    <property type="nucleotide sequence ID" value="NZ_JBHRSI010000003.1"/>
</dbReference>
<dbReference type="Proteomes" id="UP001597237">
    <property type="component" value="Unassembled WGS sequence"/>
</dbReference>
<feature type="chain" id="PRO_5045536741" description="Lipoprotein" evidence="1">
    <location>
        <begin position="21"/>
        <end position="119"/>
    </location>
</feature>
<feature type="signal peptide" evidence="1">
    <location>
        <begin position="1"/>
        <end position="20"/>
    </location>
</feature>
<dbReference type="PROSITE" id="PS51257">
    <property type="entry name" value="PROKAR_LIPOPROTEIN"/>
    <property type="match status" value="1"/>
</dbReference>
<gene>
    <name evidence="2" type="ORF">ACFSC0_01835</name>
</gene>
<proteinExistence type="predicted"/>
<protein>
    <recommendedName>
        <fullName evidence="4">Lipoprotein</fullName>
    </recommendedName>
</protein>
<sequence length="119" mass="12602">MNRRFLLVAGLLLLGGCATTPPPIVAPAGAPFQELEPLLAARAGGEALTITVVSNGCTKKEDFAFFLERHGEAVRLAFGRKRIDVCKAAPSPVDITFTFAELGVGPRSPVFLLNPLEAL</sequence>
<evidence type="ECO:0000256" key="1">
    <source>
        <dbReference type="SAM" id="SignalP"/>
    </source>
</evidence>
<name>A0ABW4MWG7_9CAUL</name>
<comment type="caution">
    <text evidence="2">The sequence shown here is derived from an EMBL/GenBank/DDBJ whole genome shotgun (WGS) entry which is preliminary data.</text>
</comment>
<keyword evidence="3" id="KW-1185">Reference proteome</keyword>
<evidence type="ECO:0008006" key="4">
    <source>
        <dbReference type="Google" id="ProtNLM"/>
    </source>
</evidence>
<organism evidence="2 3">
    <name type="scientific">Phenylobacterium terrae</name>
    <dbReference type="NCBI Taxonomy" id="2665495"/>
    <lineage>
        <taxon>Bacteria</taxon>
        <taxon>Pseudomonadati</taxon>
        <taxon>Pseudomonadota</taxon>
        <taxon>Alphaproteobacteria</taxon>
        <taxon>Caulobacterales</taxon>
        <taxon>Caulobacteraceae</taxon>
        <taxon>Phenylobacterium</taxon>
    </lineage>
</organism>
<keyword evidence="1" id="KW-0732">Signal</keyword>
<evidence type="ECO:0000313" key="2">
    <source>
        <dbReference type="EMBL" id="MFD1782118.1"/>
    </source>
</evidence>
<reference evidence="3" key="1">
    <citation type="journal article" date="2019" name="Int. J. Syst. Evol. Microbiol.">
        <title>The Global Catalogue of Microorganisms (GCM) 10K type strain sequencing project: providing services to taxonomists for standard genome sequencing and annotation.</title>
        <authorList>
            <consortium name="The Broad Institute Genomics Platform"/>
            <consortium name="The Broad Institute Genome Sequencing Center for Infectious Disease"/>
            <person name="Wu L."/>
            <person name="Ma J."/>
        </authorList>
    </citation>
    <scope>NUCLEOTIDE SEQUENCE [LARGE SCALE GENOMIC DNA]</scope>
    <source>
        <strain evidence="3">DFY28</strain>
    </source>
</reference>
<accession>A0ABW4MWG7</accession>